<gene>
    <name evidence="3" type="ORF">A130_08305</name>
</gene>
<dbReference type="AlphaFoldDB" id="A0A1E5CMR1"/>
<keyword evidence="1" id="KW-0732">Signal</keyword>
<evidence type="ECO:0000313" key="4">
    <source>
        <dbReference type="Proteomes" id="UP000094165"/>
    </source>
</evidence>
<dbReference type="PROSITE" id="PS51257">
    <property type="entry name" value="PROKAR_LIPOPROTEIN"/>
    <property type="match status" value="1"/>
</dbReference>
<accession>A0A1E5CMR1</accession>
<evidence type="ECO:0000313" key="3">
    <source>
        <dbReference type="EMBL" id="OEE71120.1"/>
    </source>
</evidence>
<feature type="signal peptide" evidence="1">
    <location>
        <begin position="1"/>
        <end position="17"/>
    </location>
</feature>
<reference evidence="3 4" key="1">
    <citation type="journal article" date="2012" name="Science">
        <title>Ecological populations of bacteria act as socially cohesive units of antibiotic production and resistance.</title>
        <authorList>
            <person name="Cordero O.X."/>
            <person name="Wildschutte H."/>
            <person name="Kirkup B."/>
            <person name="Proehl S."/>
            <person name="Ngo L."/>
            <person name="Hussain F."/>
            <person name="Le Roux F."/>
            <person name="Mincer T."/>
            <person name="Polz M.F."/>
        </authorList>
    </citation>
    <scope>NUCLEOTIDE SEQUENCE [LARGE SCALE GENOMIC DNA]</scope>
    <source>
        <strain evidence="3 4">FF-238</strain>
    </source>
</reference>
<evidence type="ECO:0000256" key="1">
    <source>
        <dbReference type="SAM" id="SignalP"/>
    </source>
</evidence>
<dbReference type="InterPro" id="IPR025491">
    <property type="entry name" value="DUF4382"/>
</dbReference>
<sequence>MRYITSALLLCSPVLFIGCGGESSTPHYSNVTVAVSDAPVDTASEVVIAFHQIELVQEDDSIFIDISSENGAKDYAQVDLIQYQNTDTFVLVEDQQVPIGTYQNVILHISPDAGLNYVVDDTLGQLPLKQPSNKLRLGELVIEGSDESYVIEFDLRQALVMRGNSNNNNGYILKPHGVTIINNDISSSLAGAVEPNLLLGNECNVDGLGFVYLYQGHQLDSSLFVDLFDGDIVQNNPVPQGSIAPHASVAVNEQNEYAFGFLEPGEYTVALSCDASGDDSEQYDGLSIPLPVNQVFEVSLTDGQLSVINFSSIP</sequence>
<dbReference type="EMBL" id="AJYW02000298">
    <property type="protein sequence ID" value="OEE71120.1"/>
    <property type="molecule type" value="Genomic_DNA"/>
</dbReference>
<feature type="chain" id="PRO_5009172981" description="DUF4382 domain-containing protein" evidence="1">
    <location>
        <begin position="18"/>
        <end position="314"/>
    </location>
</feature>
<organism evidence="3 4">
    <name type="scientific">Vibrio genomosp. F6 str. FF-238</name>
    <dbReference type="NCBI Taxonomy" id="1191298"/>
    <lineage>
        <taxon>Bacteria</taxon>
        <taxon>Pseudomonadati</taxon>
        <taxon>Pseudomonadota</taxon>
        <taxon>Gammaproteobacteria</taxon>
        <taxon>Vibrionales</taxon>
        <taxon>Vibrionaceae</taxon>
        <taxon>Vibrio</taxon>
    </lineage>
</organism>
<feature type="domain" description="DUF4382" evidence="2">
    <location>
        <begin position="30"/>
        <end position="175"/>
    </location>
</feature>
<dbReference type="RefSeq" id="WP_017053514.1">
    <property type="nucleotide sequence ID" value="NZ_AJYW02000298.1"/>
</dbReference>
<proteinExistence type="predicted"/>
<protein>
    <recommendedName>
        <fullName evidence="2">DUF4382 domain-containing protein</fullName>
    </recommendedName>
</protein>
<dbReference type="Pfam" id="PF14321">
    <property type="entry name" value="DUF4382"/>
    <property type="match status" value="1"/>
</dbReference>
<comment type="caution">
    <text evidence="3">The sequence shown here is derived from an EMBL/GenBank/DDBJ whole genome shotgun (WGS) entry which is preliminary data.</text>
</comment>
<dbReference type="Proteomes" id="UP000094165">
    <property type="component" value="Unassembled WGS sequence"/>
</dbReference>
<evidence type="ECO:0000259" key="2">
    <source>
        <dbReference type="Pfam" id="PF14321"/>
    </source>
</evidence>
<keyword evidence="4" id="KW-1185">Reference proteome</keyword>
<name>A0A1E5CMR1_9VIBR</name>